<name>A0ABS2K8X4_9GAMM</name>
<sequence>MKHFIRKAAIPAALSLVLLAGTAMAQSTAPASATSSSAAPAAKKSHMQRRMDEVEQQIGDLHDELGITDAESTQWDAYAQVMRDNAKRTGEALRDRHKSMETMNADESMKSYAQLSQLNADNMQKLSSAFSALYAVLSPQQKQTADDLFKNRPPRAGGPGHGPKGGKPASASSSASAPST</sequence>
<gene>
    <name evidence="3" type="ORF">ISP19_18645</name>
</gene>
<reference evidence="3" key="1">
    <citation type="submission" date="2020-10" db="EMBL/GenBank/DDBJ databases">
        <title>Phylogeny of dyella-like bacteria.</title>
        <authorList>
            <person name="Fu J."/>
        </authorList>
    </citation>
    <scope>NUCLEOTIDE SEQUENCE</scope>
    <source>
        <strain evidence="3">DHOC52</strain>
    </source>
</reference>
<evidence type="ECO:0000313" key="3">
    <source>
        <dbReference type="EMBL" id="MBM7127399.1"/>
    </source>
</evidence>
<feature type="region of interest" description="Disordered" evidence="1">
    <location>
        <begin position="28"/>
        <end position="49"/>
    </location>
</feature>
<organism evidence="3 4">
    <name type="scientific">Dyella flava</name>
    <dbReference type="NCBI Taxonomy" id="1920170"/>
    <lineage>
        <taxon>Bacteria</taxon>
        <taxon>Pseudomonadati</taxon>
        <taxon>Pseudomonadota</taxon>
        <taxon>Gammaproteobacteria</taxon>
        <taxon>Lysobacterales</taxon>
        <taxon>Rhodanobacteraceae</taxon>
        <taxon>Dyella</taxon>
    </lineage>
</organism>
<evidence type="ECO:0000313" key="4">
    <source>
        <dbReference type="Proteomes" id="UP001430149"/>
    </source>
</evidence>
<keyword evidence="2" id="KW-0732">Signal</keyword>
<feature type="signal peptide" evidence="2">
    <location>
        <begin position="1"/>
        <end position="25"/>
    </location>
</feature>
<accession>A0ABS2K8X4</accession>
<dbReference type="EMBL" id="JADIKE010000039">
    <property type="protein sequence ID" value="MBM7127399.1"/>
    <property type="molecule type" value="Genomic_DNA"/>
</dbReference>
<feature type="compositionally biased region" description="Low complexity" evidence="1">
    <location>
        <begin position="28"/>
        <end position="42"/>
    </location>
</feature>
<dbReference type="Proteomes" id="UP001430149">
    <property type="component" value="Unassembled WGS sequence"/>
</dbReference>
<feature type="region of interest" description="Disordered" evidence="1">
    <location>
        <begin position="141"/>
        <end position="180"/>
    </location>
</feature>
<dbReference type="Pfam" id="PF07813">
    <property type="entry name" value="LTXXQ"/>
    <property type="match status" value="1"/>
</dbReference>
<keyword evidence="4" id="KW-1185">Reference proteome</keyword>
<proteinExistence type="predicted"/>
<comment type="caution">
    <text evidence="3">The sequence shown here is derived from an EMBL/GenBank/DDBJ whole genome shotgun (WGS) entry which is preliminary data.</text>
</comment>
<feature type="chain" id="PRO_5047171844" evidence="2">
    <location>
        <begin position="26"/>
        <end position="180"/>
    </location>
</feature>
<protein>
    <submittedName>
        <fullName evidence="3">Spy/CpxP family protein refolding chaperone</fullName>
    </submittedName>
</protein>
<dbReference type="InterPro" id="IPR012899">
    <property type="entry name" value="LTXXQ"/>
</dbReference>
<feature type="compositionally biased region" description="Low complexity" evidence="1">
    <location>
        <begin position="166"/>
        <end position="180"/>
    </location>
</feature>
<evidence type="ECO:0000256" key="1">
    <source>
        <dbReference type="SAM" id="MobiDB-lite"/>
    </source>
</evidence>
<evidence type="ECO:0000256" key="2">
    <source>
        <dbReference type="SAM" id="SignalP"/>
    </source>
</evidence>